<name>A0A6J6VPA5_9ZZZZ</name>
<dbReference type="CDD" id="cd00685">
    <property type="entry name" value="Trans_IPPS_HT"/>
    <property type="match status" value="1"/>
</dbReference>
<dbReference type="InterPro" id="IPR008949">
    <property type="entry name" value="Isoprenoid_synthase_dom_sf"/>
</dbReference>
<dbReference type="GO" id="GO:0008299">
    <property type="term" value="P:isoprenoid biosynthetic process"/>
    <property type="evidence" value="ECO:0007669"/>
    <property type="project" value="InterPro"/>
</dbReference>
<accession>A0A6J6VPA5</accession>
<evidence type="ECO:0000256" key="5">
    <source>
        <dbReference type="ARBA" id="ARBA00022842"/>
    </source>
</evidence>
<dbReference type="EMBL" id="CAEZYR010000201">
    <property type="protein sequence ID" value="CAB4773366.1"/>
    <property type="molecule type" value="Genomic_DNA"/>
</dbReference>
<dbReference type="SFLD" id="SFLDS00005">
    <property type="entry name" value="Isoprenoid_Synthase_Type_I"/>
    <property type="match status" value="1"/>
</dbReference>
<comment type="similarity">
    <text evidence="2">Belongs to the FPP/GGPP synthase family.</text>
</comment>
<dbReference type="AlphaFoldDB" id="A0A6J6VPA5"/>
<evidence type="ECO:0000256" key="3">
    <source>
        <dbReference type="ARBA" id="ARBA00022679"/>
    </source>
</evidence>
<dbReference type="PROSITE" id="PS00444">
    <property type="entry name" value="POLYPRENYL_SYNTHASE_2"/>
    <property type="match status" value="1"/>
</dbReference>
<reference evidence="6" key="1">
    <citation type="submission" date="2020-05" db="EMBL/GenBank/DDBJ databases">
        <authorList>
            <person name="Chiriac C."/>
            <person name="Salcher M."/>
            <person name="Ghai R."/>
            <person name="Kavagutti S V."/>
        </authorList>
    </citation>
    <scope>NUCLEOTIDE SEQUENCE</scope>
</reference>
<dbReference type="InterPro" id="IPR033749">
    <property type="entry name" value="Polyprenyl_synt_CS"/>
</dbReference>
<keyword evidence="5" id="KW-0460">Magnesium</keyword>
<evidence type="ECO:0000256" key="4">
    <source>
        <dbReference type="ARBA" id="ARBA00022723"/>
    </source>
</evidence>
<dbReference type="GO" id="GO:0004659">
    <property type="term" value="F:prenyltransferase activity"/>
    <property type="evidence" value="ECO:0007669"/>
    <property type="project" value="InterPro"/>
</dbReference>
<evidence type="ECO:0000256" key="1">
    <source>
        <dbReference type="ARBA" id="ARBA00001946"/>
    </source>
</evidence>
<dbReference type="Pfam" id="PF00348">
    <property type="entry name" value="polyprenyl_synt"/>
    <property type="match status" value="1"/>
</dbReference>
<protein>
    <submittedName>
        <fullName evidence="6">Unannotated protein</fullName>
    </submittedName>
</protein>
<dbReference type="EMBL" id="CAFBOS010000042">
    <property type="protein sequence ID" value="CAB4989797.1"/>
    <property type="molecule type" value="Genomic_DNA"/>
</dbReference>
<dbReference type="EMBL" id="CAFABA010000094">
    <property type="protein sequence ID" value="CAB4834367.1"/>
    <property type="molecule type" value="Genomic_DNA"/>
</dbReference>
<evidence type="ECO:0000256" key="2">
    <source>
        <dbReference type="ARBA" id="ARBA00006706"/>
    </source>
</evidence>
<dbReference type="SUPFAM" id="SSF48576">
    <property type="entry name" value="Terpenoid synthases"/>
    <property type="match status" value="1"/>
</dbReference>
<keyword evidence="4" id="KW-0479">Metal-binding</keyword>
<comment type="cofactor">
    <cofactor evidence="1">
        <name>Mg(2+)</name>
        <dbReference type="ChEBI" id="CHEBI:18420"/>
    </cofactor>
</comment>
<dbReference type="EMBL" id="CAFBMH010000055">
    <property type="protein sequence ID" value="CAB4911898.1"/>
    <property type="molecule type" value="Genomic_DNA"/>
</dbReference>
<evidence type="ECO:0000313" key="8">
    <source>
        <dbReference type="EMBL" id="CAB4911898.1"/>
    </source>
</evidence>
<dbReference type="Gene3D" id="1.10.600.10">
    <property type="entry name" value="Farnesyl Diphosphate Synthase"/>
    <property type="match status" value="1"/>
</dbReference>
<gene>
    <name evidence="6" type="ORF">UFOPK2754_03217</name>
    <name evidence="7" type="ORF">UFOPK3139_02064</name>
    <name evidence="8" type="ORF">UFOPK3543_01560</name>
    <name evidence="9" type="ORF">UFOPK3967_00928</name>
</gene>
<dbReference type="InterPro" id="IPR000092">
    <property type="entry name" value="Polyprenyl_synt"/>
</dbReference>
<dbReference type="PANTHER" id="PTHR12001:SF69">
    <property type="entry name" value="ALL TRANS-POLYPRENYL-DIPHOSPHATE SYNTHASE PDSS1"/>
    <property type="match status" value="1"/>
</dbReference>
<keyword evidence="3" id="KW-0808">Transferase</keyword>
<evidence type="ECO:0000313" key="6">
    <source>
        <dbReference type="EMBL" id="CAB4773366.1"/>
    </source>
</evidence>
<organism evidence="6">
    <name type="scientific">freshwater metagenome</name>
    <dbReference type="NCBI Taxonomy" id="449393"/>
    <lineage>
        <taxon>unclassified sequences</taxon>
        <taxon>metagenomes</taxon>
        <taxon>ecological metagenomes</taxon>
    </lineage>
</organism>
<evidence type="ECO:0000313" key="7">
    <source>
        <dbReference type="EMBL" id="CAB4834367.1"/>
    </source>
</evidence>
<dbReference type="GO" id="GO:0046872">
    <property type="term" value="F:metal ion binding"/>
    <property type="evidence" value="ECO:0007669"/>
    <property type="project" value="UniProtKB-KW"/>
</dbReference>
<sequence length="331" mass="34743">MASSSPLLISPSIAEDLARVEAELRDSVKTDNAFLTEVASHLILAGGKRIRPGFTIASAFGAVADARPADHAVLMGAVSVELVHLGSLYHDDVMDDAATRRTVDSVNARWGNLKAILAGDFLLAKASEIAASLGTEVAGLLANTIARLCEGQVRELQDAYNIERTGQNYYASIAGKTAALLATACRIGGIVAELPRPLVDTLTTFGRCYGMAFQVVDDILDLVSTDEELGKPSGNDLVEGIYTLPVLYTLETQVGDALRAILGDKLEPEQREEARAIVLAGDGVERALEVAREFSQEAAAALTPLEGTFAAASLGAATDHLIAKVAAAASR</sequence>
<proteinExistence type="inferred from homology"/>
<evidence type="ECO:0000313" key="9">
    <source>
        <dbReference type="EMBL" id="CAB4989797.1"/>
    </source>
</evidence>
<dbReference type="PANTHER" id="PTHR12001">
    <property type="entry name" value="GERANYLGERANYL PYROPHOSPHATE SYNTHASE"/>
    <property type="match status" value="1"/>
</dbReference>